<keyword evidence="5" id="KW-0067">ATP-binding</keyword>
<dbReference type="AlphaFoldDB" id="A0AA36I8V4"/>
<dbReference type="InterPro" id="IPR033756">
    <property type="entry name" value="YlxH/NBP35"/>
</dbReference>
<dbReference type="GO" id="GO:0140663">
    <property type="term" value="F:ATP-dependent FeS chaperone activity"/>
    <property type="evidence" value="ECO:0007669"/>
    <property type="project" value="InterPro"/>
</dbReference>
<evidence type="ECO:0000256" key="5">
    <source>
        <dbReference type="ARBA" id="ARBA00022840"/>
    </source>
</evidence>
<comment type="caution">
    <text evidence="9">The sequence shown here is derived from an EMBL/GenBank/DDBJ whole genome shotgun (WGS) entry which is preliminary data.</text>
</comment>
<dbReference type="GO" id="GO:0046872">
    <property type="term" value="F:metal ion binding"/>
    <property type="evidence" value="ECO:0007669"/>
    <property type="project" value="UniProtKB-KW"/>
</dbReference>
<keyword evidence="10" id="KW-1185">Reference proteome</keyword>
<dbReference type="GO" id="GO:0016226">
    <property type="term" value="P:iron-sulfur cluster assembly"/>
    <property type="evidence" value="ECO:0007669"/>
    <property type="project" value="InterPro"/>
</dbReference>
<gene>
    <name evidence="9" type="ORF">EVOR1521_LOCUS10143</name>
</gene>
<proteinExistence type="inferred from homology"/>
<dbReference type="HAMAP" id="MF_03038">
    <property type="entry name" value="NUBP1"/>
    <property type="match status" value="1"/>
</dbReference>
<dbReference type="InterPro" id="IPR028601">
    <property type="entry name" value="NUBP1/Nbp35"/>
</dbReference>
<keyword evidence="3" id="KW-0479">Metal-binding</keyword>
<feature type="non-terminal residue" evidence="9">
    <location>
        <position position="396"/>
    </location>
</feature>
<reference evidence="9" key="1">
    <citation type="submission" date="2023-08" db="EMBL/GenBank/DDBJ databases">
        <authorList>
            <person name="Chen Y."/>
            <person name="Shah S."/>
            <person name="Dougan E. K."/>
            <person name="Thang M."/>
            <person name="Chan C."/>
        </authorList>
    </citation>
    <scope>NUCLEOTIDE SEQUENCE</scope>
</reference>
<dbReference type="Gene3D" id="3.40.50.300">
    <property type="entry name" value="P-loop containing nucleotide triphosphate hydrolases"/>
    <property type="match status" value="1"/>
</dbReference>
<keyword evidence="7" id="KW-0411">Iron-sulfur</keyword>
<keyword evidence="2" id="KW-0963">Cytoplasm</keyword>
<dbReference type="EMBL" id="CAUJNA010000952">
    <property type="protein sequence ID" value="CAJ1382882.1"/>
    <property type="molecule type" value="Genomic_DNA"/>
</dbReference>
<dbReference type="PANTHER" id="PTHR23264:SF19">
    <property type="entry name" value="CYTOSOLIC FE-S CLUSTER ASSEMBLY FACTOR NUBP2"/>
    <property type="match status" value="1"/>
</dbReference>
<evidence type="ECO:0000313" key="10">
    <source>
        <dbReference type="Proteomes" id="UP001178507"/>
    </source>
</evidence>
<dbReference type="InterPro" id="IPR019591">
    <property type="entry name" value="Mrp/NBP35_ATP-bd"/>
</dbReference>
<dbReference type="Pfam" id="PF10609">
    <property type="entry name" value="ParA"/>
    <property type="match status" value="1"/>
</dbReference>
<protein>
    <submittedName>
        <fullName evidence="9">Uncharacterized protein</fullName>
    </submittedName>
</protein>
<evidence type="ECO:0000256" key="2">
    <source>
        <dbReference type="ARBA" id="ARBA00022490"/>
    </source>
</evidence>
<accession>A0AA36I8V4</accession>
<dbReference type="GO" id="GO:0051539">
    <property type="term" value="F:4 iron, 4 sulfur cluster binding"/>
    <property type="evidence" value="ECO:0007669"/>
    <property type="project" value="UniProtKB-KW"/>
</dbReference>
<dbReference type="GO" id="GO:0005829">
    <property type="term" value="C:cytosol"/>
    <property type="evidence" value="ECO:0007669"/>
    <property type="project" value="TreeGrafter"/>
</dbReference>
<evidence type="ECO:0000256" key="8">
    <source>
        <dbReference type="SAM" id="MobiDB-lite"/>
    </source>
</evidence>
<feature type="region of interest" description="Disordered" evidence="8">
    <location>
        <begin position="37"/>
        <end position="106"/>
    </location>
</feature>
<keyword evidence="1" id="KW-0004">4Fe-4S</keyword>
<dbReference type="PANTHER" id="PTHR23264">
    <property type="entry name" value="NUCLEOTIDE-BINDING PROTEIN NBP35 YEAST -RELATED"/>
    <property type="match status" value="1"/>
</dbReference>
<dbReference type="InterPro" id="IPR027417">
    <property type="entry name" value="P-loop_NTPase"/>
</dbReference>
<dbReference type="HAMAP" id="MF_02040">
    <property type="entry name" value="Mrp_NBP35"/>
    <property type="match status" value="1"/>
</dbReference>
<dbReference type="GO" id="GO:0005524">
    <property type="term" value="F:ATP binding"/>
    <property type="evidence" value="ECO:0007669"/>
    <property type="project" value="UniProtKB-KW"/>
</dbReference>
<evidence type="ECO:0000256" key="1">
    <source>
        <dbReference type="ARBA" id="ARBA00022485"/>
    </source>
</evidence>
<evidence type="ECO:0000256" key="6">
    <source>
        <dbReference type="ARBA" id="ARBA00023004"/>
    </source>
</evidence>
<evidence type="ECO:0000256" key="4">
    <source>
        <dbReference type="ARBA" id="ARBA00022741"/>
    </source>
</evidence>
<evidence type="ECO:0000256" key="3">
    <source>
        <dbReference type="ARBA" id="ARBA00022723"/>
    </source>
</evidence>
<organism evidence="9 10">
    <name type="scientific">Effrenium voratum</name>
    <dbReference type="NCBI Taxonomy" id="2562239"/>
    <lineage>
        <taxon>Eukaryota</taxon>
        <taxon>Sar</taxon>
        <taxon>Alveolata</taxon>
        <taxon>Dinophyceae</taxon>
        <taxon>Suessiales</taxon>
        <taxon>Symbiodiniaceae</taxon>
        <taxon>Effrenium</taxon>
    </lineage>
</organism>
<dbReference type="SUPFAM" id="SSF52540">
    <property type="entry name" value="P-loop containing nucleoside triphosphate hydrolases"/>
    <property type="match status" value="1"/>
</dbReference>
<dbReference type="Proteomes" id="UP001178507">
    <property type="component" value="Unassembled WGS sequence"/>
</dbReference>
<dbReference type="FunFam" id="3.40.50.300:FF:001119">
    <property type="entry name" value="Iron-sulfur cluster carrier protein"/>
    <property type="match status" value="1"/>
</dbReference>
<name>A0AA36I8V4_9DINO</name>
<evidence type="ECO:0000256" key="7">
    <source>
        <dbReference type="ARBA" id="ARBA00023014"/>
    </source>
</evidence>
<evidence type="ECO:0000313" key="9">
    <source>
        <dbReference type="EMBL" id="CAJ1382882.1"/>
    </source>
</evidence>
<dbReference type="CDD" id="cd02037">
    <property type="entry name" value="Mrp_NBP35"/>
    <property type="match status" value="1"/>
</dbReference>
<feature type="compositionally biased region" description="Low complexity" evidence="8">
    <location>
        <begin position="37"/>
        <end position="51"/>
    </location>
</feature>
<sequence>SEPVPPIQRASAMSSSQLLTFSLGAAAGIAVWSLLKAAKAAPPSPESATKSGPLAVNGANGPAAPPSDPPADRPADRAPTPAAAEDRPADAPESCPGVSSEDAGKSASCAGCPNQAMCASGEAKKKDPALADVQDRLAGVKRKILVLSGKGGVGKSTISAQLSFGFSARSMDVGLLDVDICGPSVPRMLGLLGQDVHQSSEGWSPIYVDDHLAVMSIGFMLPNQDDAIIWRGPRKNGLIKQFLTDVTWGDLDALIIDTPPGTSDEHLSIVTYLKDAKIDGAIIVTTPQEVSLMDVRKEINFCRRVDLPVLGVVENMSGYACPSCGHEEKIFAPSTGGAQAMCQQMEVPFLGSVPLDGRVAAAGDAGMPLAQLQPDGPVAKCISKVIDAILAQTDKS</sequence>
<keyword evidence="6" id="KW-0408">Iron</keyword>
<keyword evidence="4" id="KW-0547">Nucleotide-binding</keyword>